<feature type="non-terminal residue" evidence="2">
    <location>
        <position position="113"/>
    </location>
</feature>
<dbReference type="EMBL" id="JAAVVJ010000010">
    <property type="protein sequence ID" value="KAF7214177.1"/>
    <property type="molecule type" value="Genomic_DNA"/>
</dbReference>
<dbReference type="Proteomes" id="UP000822369">
    <property type="component" value="Chromosome 10"/>
</dbReference>
<name>A0A9D3BLA9_NOTFU</name>
<reference evidence="2" key="1">
    <citation type="submission" date="2020-03" db="EMBL/GenBank/DDBJ databases">
        <title>Intra-Species Differences in Population Size shape Life History and Genome Evolution.</title>
        <authorList>
            <person name="Willemsen D."/>
            <person name="Cui R."/>
            <person name="Valenzano D.R."/>
        </authorList>
    </citation>
    <scope>NUCLEOTIDE SEQUENCE</scope>
    <source>
        <strain evidence="2">GRZ</strain>
        <tissue evidence="2">Whole</tissue>
    </source>
</reference>
<keyword evidence="1" id="KW-0732">Signal</keyword>
<evidence type="ECO:0000256" key="1">
    <source>
        <dbReference type="SAM" id="SignalP"/>
    </source>
</evidence>
<dbReference type="AlphaFoldDB" id="A0A9D3BLA9"/>
<comment type="caution">
    <text evidence="2">The sequence shown here is derived from an EMBL/GenBank/DDBJ whole genome shotgun (WGS) entry which is preliminary data.</text>
</comment>
<evidence type="ECO:0000313" key="2">
    <source>
        <dbReference type="EMBL" id="KAF7214177.1"/>
    </source>
</evidence>
<protein>
    <submittedName>
        <fullName evidence="2">Merozoite surface protein CMZ-8-like</fullName>
    </submittedName>
</protein>
<feature type="chain" id="PRO_5039379152" evidence="1">
    <location>
        <begin position="23"/>
        <end position="113"/>
    </location>
</feature>
<gene>
    <name evidence="2" type="ORF">G4P62_008420</name>
</gene>
<sequence length="113" mass="12589">MAFLYGLLVLPLLVLEIPQVNAGHEPWDSPPDYPWWIPVVVMCPPERSEIPSQHQRFCEQRVARPPMFPVGGPVYPGKPPMFPVEPPMFPVGGPVNPGKPPMFPVEPPMFPLG</sequence>
<proteinExistence type="predicted"/>
<evidence type="ECO:0000313" key="3">
    <source>
        <dbReference type="Proteomes" id="UP000822369"/>
    </source>
</evidence>
<feature type="signal peptide" evidence="1">
    <location>
        <begin position="1"/>
        <end position="22"/>
    </location>
</feature>
<organism evidence="2 3">
    <name type="scientific">Nothobranchius furzeri</name>
    <name type="common">Turquoise killifish</name>
    <dbReference type="NCBI Taxonomy" id="105023"/>
    <lineage>
        <taxon>Eukaryota</taxon>
        <taxon>Metazoa</taxon>
        <taxon>Chordata</taxon>
        <taxon>Craniata</taxon>
        <taxon>Vertebrata</taxon>
        <taxon>Euteleostomi</taxon>
        <taxon>Actinopterygii</taxon>
        <taxon>Neopterygii</taxon>
        <taxon>Teleostei</taxon>
        <taxon>Neoteleostei</taxon>
        <taxon>Acanthomorphata</taxon>
        <taxon>Ovalentaria</taxon>
        <taxon>Atherinomorphae</taxon>
        <taxon>Cyprinodontiformes</taxon>
        <taxon>Nothobranchiidae</taxon>
        <taxon>Nothobranchius</taxon>
    </lineage>
</organism>
<keyword evidence="2" id="KW-0477">Merozoite</keyword>
<accession>A0A9D3BLA9</accession>